<reference evidence="5 6" key="1">
    <citation type="submission" date="2017-10" db="EMBL/GenBank/DDBJ databases">
        <title>Extensive intraspecific genome diversity in a model arbuscular mycorrhizal fungus.</title>
        <authorList>
            <person name="Chen E.C.H."/>
            <person name="Morin E."/>
            <person name="Baudet D."/>
            <person name="Noel J."/>
            <person name="Ndikumana S."/>
            <person name="Charron P."/>
            <person name="St-Onge C."/>
            <person name="Giorgi J."/>
            <person name="Grigoriev I.V."/>
            <person name="Roux C."/>
            <person name="Martin F.M."/>
            <person name="Corradi N."/>
        </authorList>
    </citation>
    <scope>NUCLEOTIDE SEQUENCE [LARGE SCALE GENOMIC DNA]</scope>
    <source>
        <strain evidence="5 6">A1</strain>
    </source>
</reference>
<dbReference type="InterPro" id="IPR036390">
    <property type="entry name" value="WH_DNA-bd_sf"/>
</dbReference>
<dbReference type="PROSITE" id="PS50949">
    <property type="entry name" value="HTH_GNTR"/>
    <property type="match status" value="1"/>
</dbReference>
<evidence type="ECO:0000256" key="1">
    <source>
        <dbReference type="ARBA" id="ARBA00023015"/>
    </source>
</evidence>
<dbReference type="Gene3D" id="1.10.10.10">
    <property type="entry name" value="Winged helix-like DNA-binding domain superfamily/Winged helix DNA-binding domain"/>
    <property type="match status" value="1"/>
</dbReference>
<dbReference type="GO" id="GO:0003700">
    <property type="term" value="F:DNA-binding transcription factor activity"/>
    <property type="evidence" value="ECO:0007669"/>
    <property type="project" value="InterPro"/>
</dbReference>
<proteinExistence type="predicted"/>
<dbReference type="CDD" id="cd07377">
    <property type="entry name" value="WHTH_GntR"/>
    <property type="match status" value="1"/>
</dbReference>
<evidence type="ECO:0000256" key="3">
    <source>
        <dbReference type="ARBA" id="ARBA00023163"/>
    </source>
</evidence>
<dbReference type="SMART" id="SM00345">
    <property type="entry name" value="HTH_GNTR"/>
    <property type="match status" value="1"/>
</dbReference>
<sequence>MDQIVQLIESGQIKPGDKLFTEIELMEKLGVSRSVVREALSSLEALEIVNKSPRGGTYVNERIGSTPFRTMLSINSLNSEAIIEARMSYMN</sequence>
<evidence type="ECO:0000313" key="6">
    <source>
        <dbReference type="Proteomes" id="UP000232688"/>
    </source>
</evidence>
<name>A0A2N0QMR0_9GLOM</name>
<dbReference type="Proteomes" id="UP000232688">
    <property type="component" value="Unassembled WGS sequence"/>
</dbReference>
<dbReference type="PRINTS" id="PR00035">
    <property type="entry name" value="HTHGNTR"/>
</dbReference>
<accession>A0A2N0QMR0</accession>
<comment type="caution">
    <text evidence="5">The sequence shown here is derived from an EMBL/GenBank/DDBJ whole genome shotgun (WGS) entry which is preliminary data.</text>
</comment>
<dbReference type="PANTHER" id="PTHR43537:SF43">
    <property type="entry name" value="GNTR-FAMILY TRANSCRIPTIONAL REGULATOR"/>
    <property type="match status" value="1"/>
</dbReference>
<dbReference type="Pfam" id="PF00392">
    <property type="entry name" value="GntR"/>
    <property type="match status" value="1"/>
</dbReference>
<protein>
    <submittedName>
        <fullName evidence="5">GntR-domain-containing protein</fullName>
    </submittedName>
</protein>
<evidence type="ECO:0000259" key="4">
    <source>
        <dbReference type="PROSITE" id="PS50949"/>
    </source>
</evidence>
<dbReference type="InterPro" id="IPR036388">
    <property type="entry name" value="WH-like_DNA-bd_sf"/>
</dbReference>
<keyword evidence="2" id="KW-0238">DNA-binding</keyword>
<dbReference type="PANTHER" id="PTHR43537">
    <property type="entry name" value="TRANSCRIPTIONAL REGULATOR, GNTR FAMILY"/>
    <property type="match status" value="1"/>
</dbReference>
<dbReference type="GO" id="GO:0003677">
    <property type="term" value="F:DNA binding"/>
    <property type="evidence" value="ECO:0007669"/>
    <property type="project" value="UniProtKB-KW"/>
</dbReference>
<dbReference type="SUPFAM" id="SSF46785">
    <property type="entry name" value="Winged helix' DNA-binding domain"/>
    <property type="match status" value="1"/>
</dbReference>
<dbReference type="EMBL" id="LLXH01005968">
    <property type="protein sequence ID" value="PKC52335.1"/>
    <property type="molecule type" value="Genomic_DNA"/>
</dbReference>
<reference evidence="5 6" key="2">
    <citation type="submission" date="2017-10" db="EMBL/GenBank/DDBJ databases">
        <title>Genome analyses suggest a sexual origin of heterokaryosis in a supposedly ancient asexual fungus.</title>
        <authorList>
            <person name="Corradi N."/>
            <person name="Sedzielewska K."/>
            <person name="Noel J."/>
            <person name="Charron P."/>
            <person name="Farinelli L."/>
            <person name="Marton T."/>
            <person name="Kruger M."/>
            <person name="Pelin A."/>
            <person name="Brachmann A."/>
            <person name="Corradi N."/>
        </authorList>
    </citation>
    <scope>NUCLEOTIDE SEQUENCE [LARGE SCALE GENOMIC DNA]</scope>
    <source>
        <strain evidence="5 6">A1</strain>
    </source>
</reference>
<keyword evidence="1" id="KW-0805">Transcription regulation</keyword>
<keyword evidence="3" id="KW-0804">Transcription</keyword>
<feature type="domain" description="HTH gntR-type" evidence="4">
    <location>
        <begin position="1"/>
        <end position="62"/>
    </location>
</feature>
<dbReference type="InterPro" id="IPR000524">
    <property type="entry name" value="Tscrpt_reg_HTH_GntR"/>
</dbReference>
<dbReference type="AlphaFoldDB" id="A0A2N0QMR0"/>
<evidence type="ECO:0000256" key="2">
    <source>
        <dbReference type="ARBA" id="ARBA00023125"/>
    </source>
</evidence>
<dbReference type="VEuPathDB" id="FungiDB:RhiirA1_481745"/>
<gene>
    <name evidence="5" type="ORF">RhiirA1_481745</name>
</gene>
<organism evidence="5 6">
    <name type="scientific">Rhizophagus irregularis</name>
    <dbReference type="NCBI Taxonomy" id="588596"/>
    <lineage>
        <taxon>Eukaryota</taxon>
        <taxon>Fungi</taxon>
        <taxon>Fungi incertae sedis</taxon>
        <taxon>Mucoromycota</taxon>
        <taxon>Glomeromycotina</taxon>
        <taxon>Glomeromycetes</taxon>
        <taxon>Glomerales</taxon>
        <taxon>Glomeraceae</taxon>
        <taxon>Rhizophagus</taxon>
    </lineage>
</organism>
<evidence type="ECO:0000313" key="5">
    <source>
        <dbReference type="EMBL" id="PKC52335.1"/>
    </source>
</evidence>